<reference evidence="1 2" key="1">
    <citation type="submission" date="2013-09" db="EMBL/GenBank/DDBJ databases">
        <title>Genome sequencing of Arenimonas composti.</title>
        <authorList>
            <person name="Chen F."/>
            <person name="Wang G."/>
        </authorList>
    </citation>
    <scope>NUCLEOTIDE SEQUENCE [LARGE SCALE GENOMIC DNA]</scope>
    <source>
        <strain evidence="1 2">TR7-09</strain>
    </source>
</reference>
<sequence>MSAVSLFGRFWRDVGSDIKRVVKRHATLLFPDQLGLRDLDGGDQEIYLHEPVMFYGAPLRGGSHKPGGRRALFVDGTFRVRENGRSFDLVQAACNLVVYDTVNVANVSYTLTLIDSMHFDIEPADTQSEFHPMFHAQRGYSTLITPAKVVAQAMMASHLPEDKIHVEHAEMNLEFVRLPCPQMDMLSVLATVVADFFCNKDQTTRPEKDAFHAMLKRLLSEKNPMRESLSSKALSRRWQDRPPFAAPHWYKESGG</sequence>
<evidence type="ECO:0000313" key="1">
    <source>
        <dbReference type="EMBL" id="KFN49047.1"/>
    </source>
</evidence>
<comment type="caution">
    <text evidence="1">The sequence shown here is derived from an EMBL/GenBank/DDBJ whole genome shotgun (WGS) entry which is preliminary data.</text>
</comment>
<name>A0A091BC14_9GAMM</name>
<organism evidence="1 2">
    <name type="scientific">Arenimonas composti TR7-09 = DSM 18010</name>
    <dbReference type="NCBI Taxonomy" id="1121013"/>
    <lineage>
        <taxon>Bacteria</taxon>
        <taxon>Pseudomonadati</taxon>
        <taxon>Pseudomonadota</taxon>
        <taxon>Gammaproteobacteria</taxon>
        <taxon>Lysobacterales</taxon>
        <taxon>Lysobacteraceae</taxon>
        <taxon>Arenimonas</taxon>
    </lineage>
</organism>
<dbReference type="AlphaFoldDB" id="A0A091BC14"/>
<protein>
    <submittedName>
        <fullName evidence="1">Uncharacterized protein</fullName>
    </submittedName>
</protein>
<evidence type="ECO:0000313" key="2">
    <source>
        <dbReference type="Proteomes" id="UP000029391"/>
    </source>
</evidence>
<dbReference type="Proteomes" id="UP000029391">
    <property type="component" value="Unassembled WGS sequence"/>
</dbReference>
<accession>A0A091BC14</accession>
<dbReference type="STRING" id="1121013.GCA_000426365_00910"/>
<gene>
    <name evidence="1" type="ORF">P873_12605</name>
</gene>
<proteinExistence type="predicted"/>
<dbReference type="EMBL" id="AWXU01000043">
    <property type="protein sequence ID" value="KFN49047.1"/>
    <property type="molecule type" value="Genomic_DNA"/>
</dbReference>
<keyword evidence="2" id="KW-1185">Reference proteome</keyword>